<reference evidence="3" key="1">
    <citation type="submission" date="2024-07" db="EMBL/GenBank/DDBJ databases">
        <title>Two chromosome-level genome assemblies of Korean endemic species Abeliophyllum distichum and Forsythia ovata (Oleaceae).</title>
        <authorList>
            <person name="Jang H."/>
        </authorList>
    </citation>
    <scope>NUCLEOTIDE SEQUENCE [LARGE SCALE GENOMIC DNA]</scope>
</reference>
<dbReference type="Proteomes" id="UP001604277">
    <property type="component" value="Unassembled WGS sequence"/>
</dbReference>
<evidence type="ECO:0000313" key="3">
    <source>
        <dbReference type="Proteomes" id="UP001604277"/>
    </source>
</evidence>
<name>A0ABD1UX98_9LAMI</name>
<sequence>MDTTTDVTTSSELWKILPSQHLQEMYEPSTTSLVPPAEKVKTKAYENSRLDMEEAESQVAILTKKLDDAINAQKIASEVLEAANGENRRLTTEASVRDDEILKLKSDLEESLKRKAEVEAIRDSAMAEK</sequence>
<keyword evidence="3" id="KW-1185">Reference proteome</keyword>
<evidence type="ECO:0000313" key="2">
    <source>
        <dbReference type="EMBL" id="KAL2529130.1"/>
    </source>
</evidence>
<feature type="coiled-coil region" evidence="1">
    <location>
        <begin position="45"/>
        <end position="72"/>
    </location>
</feature>
<dbReference type="EMBL" id="JBFOLJ010000006">
    <property type="protein sequence ID" value="KAL2529130.1"/>
    <property type="molecule type" value="Genomic_DNA"/>
</dbReference>
<protein>
    <submittedName>
        <fullName evidence="2">Uncharacterized protein</fullName>
    </submittedName>
</protein>
<organism evidence="2 3">
    <name type="scientific">Forsythia ovata</name>
    <dbReference type="NCBI Taxonomy" id="205694"/>
    <lineage>
        <taxon>Eukaryota</taxon>
        <taxon>Viridiplantae</taxon>
        <taxon>Streptophyta</taxon>
        <taxon>Embryophyta</taxon>
        <taxon>Tracheophyta</taxon>
        <taxon>Spermatophyta</taxon>
        <taxon>Magnoliopsida</taxon>
        <taxon>eudicotyledons</taxon>
        <taxon>Gunneridae</taxon>
        <taxon>Pentapetalae</taxon>
        <taxon>asterids</taxon>
        <taxon>lamiids</taxon>
        <taxon>Lamiales</taxon>
        <taxon>Oleaceae</taxon>
        <taxon>Forsythieae</taxon>
        <taxon>Forsythia</taxon>
    </lineage>
</organism>
<keyword evidence="1" id="KW-0175">Coiled coil</keyword>
<dbReference type="AlphaFoldDB" id="A0ABD1UX98"/>
<evidence type="ECO:0000256" key="1">
    <source>
        <dbReference type="SAM" id="Coils"/>
    </source>
</evidence>
<accession>A0ABD1UX98</accession>
<gene>
    <name evidence="2" type="ORF">Fot_21731</name>
</gene>
<comment type="caution">
    <text evidence="2">The sequence shown here is derived from an EMBL/GenBank/DDBJ whole genome shotgun (WGS) entry which is preliminary data.</text>
</comment>
<proteinExistence type="predicted"/>